<dbReference type="CDD" id="cd01854">
    <property type="entry name" value="YjeQ_EngC"/>
    <property type="match status" value="1"/>
</dbReference>
<dbReference type="PANTHER" id="PTHR32120">
    <property type="entry name" value="SMALL RIBOSOMAL SUBUNIT BIOGENESIS GTPASE RSGA"/>
    <property type="match status" value="1"/>
</dbReference>
<protein>
    <submittedName>
        <fullName evidence="2">Ribosome small subunit-dependent GTPase A</fullName>
    </submittedName>
</protein>
<evidence type="ECO:0000313" key="3">
    <source>
        <dbReference type="Proteomes" id="UP000319384"/>
    </source>
</evidence>
<comment type="caution">
    <text evidence="2">The sequence shown here is derived from an EMBL/GenBank/DDBJ whole genome shotgun (WGS) entry which is preliminary data.</text>
</comment>
<dbReference type="EMBL" id="SHBH01000013">
    <property type="protein sequence ID" value="RZO26367.1"/>
    <property type="molecule type" value="Genomic_DNA"/>
</dbReference>
<dbReference type="SUPFAM" id="SSF52540">
    <property type="entry name" value="P-loop containing nucleoside triphosphate hydrolases"/>
    <property type="match status" value="1"/>
</dbReference>
<dbReference type="PANTHER" id="PTHR32120:SF11">
    <property type="entry name" value="SMALL RIBOSOMAL SUBUNIT BIOGENESIS GTPASE RSGA 1, MITOCHONDRIAL-RELATED"/>
    <property type="match status" value="1"/>
</dbReference>
<dbReference type="GO" id="GO:0005525">
    <property type="term" value="F:GTP binding"/>
    <property type="evidence" value="ECO:0007669"/>
    <property type="project" value="InterPro"/>
</dbReference>
<dbReference type="Gene3D" id="3.40.50.300">
    <property type="entry name" value="P-loop containing nucleotide triphosphate hydrolases"/>
    <property type="match status" value="1"/>
</dbReference>
<dbReference type="InterPro" id="IPR027417">
    <property type="entry name" value="P-loop_NTPase"/>
</dbReference>
<accession>A0A520MYR9</accession>
<dbReference type="InterPro" id="IPR004881">
    <property type="entry name" value="Ribosome_biogen_GTPase_RsgA"/>
</dbReference>
<dbReference type="InterPro" id="IPR010914">
    <property type="entry name" value="RsgA_GTPase_dom"/>
</dbReference>
<dbReference type="GO" id="GO:0003924">
    <property type="term" value="F:GTPase activity"/>
    <property type="evidence" value="ECO:0007669"/>
    <property type="project" value="InterPro"/>
</dbReference>
<dbReference type="NCBIfam" id="TIGR00157">
    <property type="entry name" value="ribosome small subunit-dependent GTPase A"/>
    <property type="match status" value="1"/>
</dbReference>
<name>A0A520MYR9_9GAMM</name>
<feature type="domain" description="EngC GTPase" evidence="1">
    <location>
        <begin position="78"/>
        <end position="221"/>
    </location>
</feature>
<dbReference type="Pfam" id="PF03193">
    <property type="entry name" value="RsgA_GTPase"/>
    <property type="match status" value="1"/>
</dbReference>
<organism evidence="2 3">
    <name type="scientific">SAR86 cluster bacterium</name>
    <dbReference type="NCBI Taxonomy" id="2030880"/>
    <lineage>
        <taxon>Bacteria</taxon>
        <taxon>Pseudomonadati</taxon>
        <taxon>Pseudomonadota</taxon>
        <taxon>Gammaproteobacteria</taxon>
        <taxon>SAR86 cluster</taxon>
    </lineage>
</organism>
<evidence type="ECO:0000313" key="2">
    <source>
        <dbReference type="EMBL" id="RZO26367.1"/>
    </source>
</evidence>
<dbReference type="Proteomes" id="UP000319384">
    <property type="component" value="Unassembled WGS sequence"/>
</dbReference>
<evidence type="ECO:0000259" key="1">
    <source>
        <dbReference type="PROSITE" id="PS50936"/>
    </source>
</evidence>
<dbReference type="PROSITE" id="PS50936">
    <property type="entry name" value="ENGC_GTPASE"/>
    <property type="match status" value="1"/>
</dbReference>
<gene>
    <name evidence="2" type="primary">rsgA</name>
    <name evidence="2" type="ORF">EVA95_02185</name>
</gene>
<proteinExistence type="predicted"/>
<dbReference type="Gene3D" id="1.10.40.50">
    <property type="entry name" value="Probable gtpase engc, domain 3"/>
    <property type="match status" value="1"/>
</dbReference>
<dbReference type="AlphaFoldDB" id="A0A520MYR9"/>
<reference evidence="2 3" key="1">
    <citation type="submission" date="2019-02" db="EMBL/GenBank/DDBJ databases">
        <title>Prokaryotic population dynamics and viral predation in marine succession experiment using metagenomics: the confinement effect.</title>
        <authorList>
            <person name="Haro-Moreno J.M."/>
            <person name="Rodriguez-Valera F."/>
            <person name="Lopez-Perez M."/>
        </authorList>
    </citation>
    <scope>NUCLEOTIDE SEQUENCE [LARGE SCALE GENOMIC DNA]</scope>
    <source>
        <strain evidence="2">MED-G162</strain>
    </source>
</reference>
<sequence length="285" mass="32302">MQKVQTGQVIEFYSNSCLVKTKVGKFNCIAIKNIVVGDFVELQIIQDSKKPLGKILKIKKRFSCLSIKNLNKEKFFAANITHIGILVSPKPKTSSEFIDKWIVKARLSNIEPFIINNKIDMKSDKEYLKKINIYEDISIKVINCSAKYGDNLNELIDFIKNKCVLFIGNSGAGKSSLTSKIIGKNLKINNLSNDYGVHTTSISSLYELPNSIKIIDSPGMRDIELIEYPKEKIIFGFDEILECSKYCKFNDCNHINNEGCNVTKSLSDGVINKSRYNNFIKFKNL</sequence>